<dbReference type="Pfam" id="PF01478">
    <property type="entry name" value="Peptidase_A24"/>
    <property type="match status" value="1"/>
</dbReference>
<dbReference type="PANTHER" id="PTHR30487">
    <property type="entry name" value="TYPE 4 PREPILIN-LIKE PROTEINS LEADER PEPTIDE-PROCESSING ENZYME"/>
    <property type="match status" value="1"/>
</dbReference>
<accession>A0A1H8S7G3</accession>
<name>A0A1H8S7G3_9GAMM</name>
<feature type="transmembrane region" description="Helical" evidence="19">
    <location>
        <begin position="162"/>
        <end position="179"/>
    </location>
</feature>
<evidence type="ECO:0000256" key="19">
    <source>
        <dbReference type="SAM" id="Phobius"/>
    </source>
</evidence>
<keyword evidence="9 18" id="KW-0812">Transmembrane</keyword>
<dbReference type="GO" id="GO:0032259">
    <property type="term" value="P:methylation"/>
    <property type="evidence" value="ECO:0007669"/>
    <property type="project" value="UniProtKB-KW"/>
</dbReference>
<dbReference type="GO" id="GO:0004190">
    <property type="term" value="F:aspartic-type endopeptidase activity"/>
    <property type="evidence" value="ECO:0007669"/>
    <property type="project" value="UniProtKB-EC"/>
</dbReference>
<keyword evidence="5 18" id="KW-0489">Methyltransferase</keyword>
<dbReference type="Pfam" id="PF06750">
    <property type="entry name" value="A24_N_bact"/>
    <property type="match status" value="1"/>
</dbReference>
<keyword evidence="10 18" id="KW-0378">Hydrolase</keyword>
<evidence type="ECO:0000256" key="1">
    <source>
        <dbReference type="ARBA" id="ARBA00004429"/>
    </source>
</evidence>
<keyword evidence="7 18" id="KW-0808">Transferase</keyword>
<evidence type="ECO:0000256" key="18">
    <source>
        <dbReference type="RuleBase" id="RU003794"/>
    </source>
</evidence>
<dbReference type="Gene3D" id="1.20.120.1220">
    <property type="match status" value="1"/>
</dbReference>
<dbReference type="InterPro" id="IPR050882">
    <property type="entry name" value="Prepilin_peptidase/N-MTase"/>
</dbReference>
<evidence type="ECO:0000256" key="6">
    <source>
        <dbReference type="ARBA" id="ARBA00022670"/>
    </source>
</evidence>
<feature type="transmembrane region" description="Helical" evidence="19">
    <location>
        <begin position="12"/>
        <end position="36"/>
    </location>
</feature>
<evidence type="ECO:0000256" key="17">
    <source>
        <dbReference type="RuleBase" id="RU003793"/>
    </source>
</evidence>
<dbReference type="PRINTS" id="PR00864">
    <property type="entry name" value="PREPILNPTASE"/>
</dbReference>
<organism evidence="22 23">
    <name type="scientific">Aquisalimonas asiatica</name>
    <dbReference type="NCBI Taxonomy" id="406100"/>
    <lineage>
        <taxon>Bacteria</taxon>
        <taxon>Pseudomonadati</taxon>
        <taxon>Pseudomonadota</taxon>
        <taxon>Gammaproteobacteria</taxon>
        <taxon>Chromatiales</taxon>
        <taxon>Ectothiorhodospiraceae</taxon>
        <taxon>Aquisalimonas</taxon>
    </lineage>
</organism>
<evidence type="ECO:0000256" key="2">
    <source>
        <dbReference type="ARBA" id="ARBA00005801"/>
    </source>
</evidence>
<dbReference type="GO" id="GO:0006465">
    <property type="term" value="P:signal peptide processing"/>
    <property type="evidence" value="ECO:0007669"/>
    <property type="project" value="TreeGrafter"/>
</dbReference>
<evidence type="ECO:0000256" key="12">
    <source>
        <dbReference type="ARBA" id="ARBA00023136"/>
    </source>
</evidence>
<comment type="catalytic activity">
    <reaction evidence="14 18">
        <text>Typically cleaves a -Gly-|-Phe- bond to release an N-terminal, basic peptide of 5-8 residues from type IV prepilin, and then N-methylates the new N-terminal amino group, the methyl donor being S-adenosyl-L-methionine.</text>
        <dbReference type="EC" id="3.4.23.43"/>
    </reaction>
</comment>
<evidence type="ECO:0000256" key="7">
    <source>
        <dbReference type="ARBA" id="ARBA00022679"/>
    </source>
</evidence>
<comment type="function">
    <text evidence="18">Plays an essential role in type IV pili and type II pseudopili formation by proteolytically removing the leader sequence from substrate proteins and subsequently monomethylating the alpha-amino group of the newly exposed N-terminal phenylalanine.</text>
</comment>
<evidence type="ECO:0000256" key="4">
    <source>
        <dbReference type="ARBA" id="ARBA00022519"/>
    </source>
</evidence>
<dbReference type="AlphaFoldDB" id="A0A1H8S7G3"/>
<feature type="domain" description="Prepilin peptidase A24 N-terminal" evidence="21">
    <location>
        <begin position="21"/>
        <end position="126"/>
    </location>
</feature>
<keyword evidence="12 19" id="KW-0472">Membrane</keyword>
<keyword evidence="3" id="KW-1003">Cell membrane</keyword>
<feature type="transmembrane region" description="Helical" evidence="19">
    <location>
        <begin position="226"/>
        <end position="253"/>
    </location>
</feature>
<dbReference type="EMBL" id="FOEG01000002">
    <property type="protein sequence ID" value="SEO74476.1"/>
    <property type="molecule type" value="Genomic_DNA"/>
</dbReference>
<dbReference type="STRING" id="406100.SAMN04488052_102556"/>
<evidence type="ECO:0000313" key="22">
    <source>
        <dbReference type="EMBL" id="SEO74476.1"/>
    </source>
</evidence>
<evidence type="ECO:0000313" key="23">
    <source>
        <dbReference type="Proteomes" id="UP000199657"/>
    </source>
</evidence>
<evidence type="ECO:0000256" key="11">
    <source>
        <dbReference type="ARBA" id="ARBA00022989"/>
    </source>
</evidence>
<reference evidence="22 23" key="1">
    <citation type="submission" date="2016-10" db="EMBL/GenBank/DDBJ databases">
        <authorList>
            <person name="de Groot N.N."/>
        </authorList>
    </citation>
    <scope>NUCLEOTIDE SEQUENCE [LARGE SCALE GENOMIC DNA]</scope>
    <source>
        <strain evidence="22 23">CGMCC 1.6291</strain>
    </source>
</reference>
<keyword evidence="4" id="KW-0997">Cell inner membrane</keyword>
<evidence type="ECO:0000256" key="8">
    <source>
        <dbReference type="ARBA" id="ARBA00022691"/>
    </source>
</evidence>
<dbReference type="GO" id="GO:0005886">
    <property type="term" value="C:plasma membrane"/>
    <property type="evidence" value="ECO:0007669"/>
    <property type="project" value="UniProtKB-SubCell"/>
</dbReference>
<dbReference type="EC" id="3.4.23.43" evidence="15 18"/>
<feature type="transmembrane region" description="Helical" evidence="19">
    <location>
        <begin position="132"/>
        <end position="150"/>
    </location>
</feature>
<dbReference type="FunFam" id="1.20.120.1220:FF:000001">
    <property type="entry name" value="Type 4 prepilin-like proteins leader peptide-processing enzyme"/>
    <property type="match status" value="1"/>
</dbReference>
<evidence type="ECO:0000259" key="21">
    <source>
        <dbReference type="Pfam" id="PF06750"/>
    </source>
</evidence>
<dbReference type="InterPro" id="IPR000045">
    <property type="entry name" value="Prepilin_IV_endopep_pep"/>
</dbReference>
<feature type="transmembrane region" description="Helical" evidence="19">
    <location>
        <begin position="259"/>
        <end position="277"/>
    </location>
</feature>
<protein>
    <recommendedName>
        <fullName evidence="16 18">Prepilin leader peptidase/N-methyltransferase</fullName>
        <ecNumber evidence="18">2.1.1.-</ecNumber>
        <ecNumber evidence="15 18">3.4.23.43</ecNumber>
    </recommendedName>
</protein>
<comment type="similarity">
    <text evidence="2 17">Belongs to the peptidase A24 family.</text>
</comment>
<keyword evidence="11 19" id="KW-1133">Transmembrane helix</keyword>
<keyword evidence="6 18" id="KW-0645">Protease</keyword>
<gene>
    <name evidence="22" type="ORF">SAMN04488052_102556</name>
</gene>
<evidence type="ECO:0000256" key="3">
    <source>
        <dbReference type="ARBA" id="ARBA00022475"/>
    </source>
</evidence>
<dbReference type="InterPro" id="IPR010627">
    <property type="entry name" value="Prepilin_pept_A24_N"/>
</dbReference>
<evidence type="ECO:0000256" key="10">
    <source>
        <dbReference type="ARBA" id="ARBA00022801"/>
    </source>
</evidence>
<dbReference type="PANTHER" id="PTHR30487:SF0">
    <property type="entry name" value="PREPILIN LEADER PEPTIDASE_N-METHYLTRANSFERASE-RELATED"/>
    <property type="match status" value="1"/>
</dbReference>
<keyword evidence="13 18" id="KW-0511">Multifunctional enzyme</keyword>
<comment type="subcellular location">
    <subcellularLocation>
        <location evidence="1">Cell inner membrane</location>
        <topology evidence="1">Multi-pass membrane protein</topology>
    </subcellularLocation>
    <subcellularLocation>
        <location evidence="18">Cell membrane</location>
        <topology evidence="18">Multi-pass membrane protein</topology>
    </subcellularLocation>
</comment>
<dbReference type="RefSeq" id="WP_091641553.1">
    <property type="nucleotide sequence ID" value="NZ_FOEG01000002.1"/>
</dbReference>
<evidence type="ECO:0000256" key="13">
    <source>
        <dbReference type="ARBA" id="ARBA00023268"/>
    </source>
</evidence>
<dbReference type="GO" id="GO:0008168">
    <property type="term" value="F:methyltransferase activity"/>
    <property type="evidence" value="ECO:0007669"/>
    <property type="project" value="UniProtKB-KW"/>
</dbReference>
<feature type="transmembrane region" description="Helical" evidence="19">
    <location>
        <begin position="185"/>
        <end position="205"/>
    </location>
</feature>
<evidence type="ECO:0000256" key="9">
    <source>
        <dbReference type="ARBA" id="ARBA00022692"/>
    </source>
</evidence>
<evidence type="ECO:0000256" key="15">
    <source>
        <dbReference type="ARBA" id="ARBA00067082"/>
    </source>
</evidence>
<evidence type="ECO:0000256" key="16">
    <source>
        <dbReference type="ARBA" id="ARBA00071870"/>
    </source>
</evidence>
<evidence type="ECO:0000259" key="20">
    <source>
        <dbReference type="Pfam" id="PF01478"/>
    </source>
</evidence>
<proteinExistence type="inferred from homology"/>
<evidence type="ECO:0000256" key="14">
    <source>
        <dbReference type="ARBA" id="ARBA00050401"/>
    </source>
</evidence>
<dbReference type="OrthoDB" id="9789291at2"/>
<keyword evidence="8" id="KW-0949">S-adenosyl-L-methionine</keyword>
<evidence type="ECO:0000256" key="5">
    <source>
        <dbReference type="ARBA" id="ARBA00022603"/>
    </source>
</evidence>
<sequence length="292" mass="31402">MASVIDVLQQPAGLIPATLAFGLLVGSFLNVVILRLPVMLEREWRQQAREILGEPAEPAGDRFDLVSPGSHCPACGRRIRAWENIPVLSWLALRGRCRGCRATISARYPLVELITALLSAAVAWHFGWGVELAGALLLTWSLIALSVIDLDQQLLPDSLTLPMLWAGLAFALLTGGALATPADALIGAMAGYLSLWLVFHGFRLATGKEGMGYGDFKLLALLGAWLGWQALPVIILMASLVGAVAGIAMILILGRDRELPIPFGPYLAAAGWLTLLWRDDLIAAYMRFSGLG</sequence>
<keyword evidence="23" id="KW-1185">Reference proteome</keyword>
<feature type="domain" description="Prepilin type IV endopeptidase peptidase" evidence="20">
    <location>
        <begin position="136"/>
        <end position="247"/>
    </location>
</feature>
<dbReference type="Proteomes" id="UP000199657">
    <property type="component" value="Unassembled WGS sequence"/>
</dbReference>
<dbReference type="EC" id="2.1.1.-" evidence="18"/>
<dbReference type="InterPro" id="IPR014032">
    <property type="entry name" value="Peptidase_A24A_bac"/>
</dbReference>